<dbReference type="InterPro" id="IPR006664">
    <property type="entry name" value="OMP_bac"/>
</dbReference>
<evidence type="ECO:0000256" key="8">
    <source>
        <dbReference type="ARBA" id="ARBA00023136"/>
    </source>
</evidence>
<dbReference type="GO" id="GO:0015288">
    <property type="term" value="F:porin activity"/>
    <property type="evidence" value="ECO:0007669"/>
    <property type="project" value="UniProtKB-KW"/>
</dbReference>
<evidence type="ECO:0000313" key="14">
    <source>
        <dbReference type="EMBL" id="QDO97790.1"/>
    </source>
</evidence>
<evidence type="ECO:0000256" key="10">
    <source>
        <dbReference type="PROSITE-ProRule" id="PRU00473"/>
    </source>
</evidence>
<keyword evidence="5 12" id="KW-0732">Signal</keyword>
<dbReference type="Pfam" id="PF13505">
    <property type="entry name" value="OMP_b-brl"/>
    <property type="match status" value="1"/>
</dbReference>
<feature type="chain" id="PRO_5021896179" evidence="12">
    <location>
        <begin position="24"/>
        <end position="346"/>
    </location>
</feature>
<dbReference type="AlphaFoldDB" id="A0A516H2I9"/>
<dbReference type="Gene3D" id="2.40.160.20">
    <property type="match status" value="1"/>
</dbReference>
<sequence length="346" mass="36448">MNIRLALLTVAAAAALVSAPASAQQQGPYVGIGLGATWLDEADVKGTPSGKFDFDTGYAGLLKGGYAFGNGWRAEGEFGYRNWDADGAGSGDLRAYNIFANALYDFMPNSNWSPYLGAGAGVVRYTSDGLAFSTVTSNDQSNTWGVQGIAGMWYALNDNWLLSADYRYMYTGDAKLDTSGASTIEPDNTIHTVMLGITYRFGAPAKPMPAAAPMAAPAPAPAPAPAAAAPAPAPRAPETYIVFFAFDKSDISPVASQVLDRAVADFRATGSTNVRIEGNADRSGGNAYNQRLSQRRADSVAAYLRSKGIAQGAITTSANGEDKPRVPTADGVRNDENRNAQVFLRK</sequence>
<dbReference type="InterPro" id="IPR050330">
    <property type="entry name" value="Bact_OuterMem_StrucFunc"/>
</dbReference>
<dbReference type="KEGG" id="fer:FNB15_11150"/>
<keyword evidence="2" id="KW-0813">Transport</keyword>
<keyword evidence="4" id="KW-0812">Transmembrane</keyword>
<evidence type="ECO:0000256" key="11">
    <source>
        <dbReference type="SAM" id="MobiDB-lite"/>
    </source>
</evidence>
<evidence type="ECO:0000256" key="5">
    <source>
        <dbReference type="ARBA" id="ARBA00022729"/>
    </source>
</evidence>
<dbReference type="InterPro" id="IPR036737">
    <property type="entry name" value="OmpA-like_sf"/>
</dbReference>
<dbReference type="Proteomes" id="UP000317496">
    <property type="component" value="Chromosome"/>
</dbReference>
<dbReference type="PRINTS" id="PR01021">
    <property type="entry name" value="OMPADOMAIN"/>
</dbReference>
<dbReference type="Gene3D" id="3.30.1330.60">
    <property type="entry name" value="OmpA-like domain"/>
    <property type="match status" value="1"/>
</dbReference>
<dbReference type="InterPro" id="IPR027385">
    <property type="entry name" value="Beta-barrel_OMP"/>
</dbReference>
<dbReference type="GO" id="GO:0006811">
    <property type="term" value="P:monoatomic ion transport"/>
    <property type="evidence" value="ECO:0007669"/>
    <property type="project" value="UniProtKB-KW"/>
</dbReference>
<keyword evidence="9" id="KW-0998">Cell outer membrane</keyword>
<accession>A0A516H2I9</accession>
<reference evidence="14 15" key="1">
    <citation type="submission" date="2019-07" db="EMBL/GenBank/DDBJ databases">
        <title>Genome sequencing for Ferrovibrio sp. K5.</title>
        <authorList>
            <person name="Park S.-J."/>
        </authorList>
    </citation>
    <scope>NUCLEOTIDE SEQUENCE [LARGE SCALE GENOMIC DNA]</scope>
    <source>
        <strain evidence="14 15">K5</strain>
    </source>
</reference>
<proteinExistence type="predicted"/>
<keyword evidence="6" id="KW-0406">Ion transport</keyword>
<dbReference type="Pfam" id="PF00691">
    <property type="entry name" value="OmpA"/>
    <property type="match status" value="1"/>
</dbReference>
<dbReference type="RefSeq" id="WP_144068771.1">
    <property type="nucleotide sequence ID" value="NZ_CP041636.1"/>
</dbReference>
<evidence type="ECO:0000256" key="1">
    <source>
        <dbReference type="ARBA" id="ARBA00004571"/>
    </source>
</evidence>
<keyword evidence="15" id="KW-1185">Reference proteome</keyword>
<dbReference type="InterPro" id="IPR011250">
    <property type="entry name" value="OMP/PagP_B-barrel"/>
</dbReference>
<dbReference type="PANTHER" id="PTHR30329">
    <property type="entry name" value="STATOR ELEMENT OF FLAGELLAR MOTOR COMPLEX"/>
    <property type="match status" value="1"/>
</dbReference>
<dbReference type="EMBL" id="CP041636">
    <property type="protein sequence ID" value="QDO97790.1"/>
    <property type="molecule type" value="Genomic_DNA"/>
</dbReference>
<dbReference type="GO" id="GO:0009279">
    <property type="term" value="C:cell outer membrane"/>
    <property type="evidence" value="ECO:0007669"/>
    <property type="project" value="UniProtKB-SubCell"/>
</dbReference>
<evidence type="ECO:0000256" key="3">
    <source>
        <dbReference type="ARBA" id="ARBA00022452"/>
    </source>
</evidence>
<keyword evidence="7" id="KW-0626">Porin</keyword>
<protein>
    <submittedName>
        <fullName evidence="14">Outer membrane beta-barrel protein</fullName>
    </submittedName>
</protein>
<keyword evidence="8 10" id="KW-0472">Membrane</keyword>
<evidence type="ECO:0000256" key="2">
    <source>
        <dbReference type="ARBA" id="ARBA00022448"/>
    </source>
</evidence>
<feature type="domain" description="OmpA-like" evidence="13">
    <location>
        <begin position="231"/>
        <end position="346"/>
    </location>
</feature>
<dbReference type="SUPFAM" id="SSF56925">
    <property type="entry name" value="OMPA-like"/>
    <property type="match status" value="1"/>
</dbReference>
<evidence type="ECO:0000313" key="15">
    <source>
        <dbReference type="Proteomes" id="UP000317496"/>
    </source>
</evidence>
<feature type="signal peptide" evidence="12">
    <location>
        <begin position="1"/>
        <end position="23"/>
    </location>
</feature>
<dbReference type="PANTHER" id="PTHR30329:SF21">
    <property type="entry name" value="LIPOPROTEIN YIAD-RELATED"/>
    <property type="match status" value="1"/>
</dbReference>
<evidence type="ECO:0000256" key="9">
    <source>
        <dbReference type="ARBA" id="ARBA00023237"/>
    </source>
</evidence>
<dbReference type="InterPro" id="IPR006665">
    <property type="entry name" value="OmpA-like"/>
</dbReference>
<evidence type="ECO:0000256" key="4">
    <source>
        <dbReference type="ARBA" id="ARBA00022692"/>
    </source>
</evidence>
<feature type="region of interest" description="Disordered" evidence="11">
    <location>
        <begin position="314"/>
        <end position="346"/>
    </location>
</feature>
<evidence type="ECO:0000256" key="12">
    <source>
        <dbReference type="SAM" id="SignalP"/>
    </source>
</evidence>
<comment type="subcellular location">
    <subcellularLocation>
        <location evidence="1">Cell outer membrane</location>
        <topology evidence="1">Multi-pass membrane protein</topology>
    </subcellularLocation>
</comment>
<dbReference type="PROSITE" id="PS51123">
    <property type="entry name" value="OMPA_2"/>
    <property type="match status" value="1"/>
</dbReference>
<organism evidence="14 15">
    <name type="scientific">Ferrovibrio terrae</name>
    <dbReference type="NCBI Taxonomy" id="2594003"/>
    <lineage>
        <taxon>Bacteria</taxon>
        <taxon>Pseudomonadati</taxon>
        <taxon>Pseudomonadota</taxon>
        <taxon>Alphaproteobacteria</taxon>
        <taxon>Rhodospirillales</taxon>
        <taxon>Rhodospirillaceae</taxon>
        <taxon>Ferrovibrio</taxon>
    </lineage>
</organism>
<dbReference type="OrthoDB" id="189250at2"/>
<keyword evidence="3" id="KW-1134">Transmembrane beta strand</keyword>
<dbReference type="CDD" id="cd07185">
    <property type="entry name" value="OmpA_C-like"/>
    <property type="match status" value="1"/>
</dbReference>
<dbReference type="SUPFAM" id="SSF103088">
    <property type="entry name" value="OmpA-like"/>
    <property type="match status" value="1"/>
</dbReference>
<evidence type="ECO:0000259" key="13">
    <source>
        <dbReference type="PROSITE" id="PS51123"/>
    </source>
</evidence>
<gene>
    <name evidence="14" type="ORF">FNB15_11150</name>
</gene>
<dbReference type="GO" id="GO:0046930">
    <property type="term" value="C:pore complex"/>
    <property type="evidence" value="ECO:0007669"/>
    <property type="project" value="UniProtKB-KW"/>
</dbReference>
<evidence type="ECO:0000256" key="6">
    <source>
        <dbReference type="ARBA" id="ARBA00023065"/>
    </source>
</evidence>
<name>A0A516H2I9_9PROT</name>
<evidence type="ECO:0000256" key="7">
    <source>
        <dbReference type="ARBA" id="ARBA00023114"/>
    </source>
</evidence>